<dbReference type="PANTHER" id="PTHR10993">
    <property type="entry name" value="OCTANOYLTRANSFERASE"/>
    <property type="match status" value="1"/>
</dbReference>
<dbReference type="RefSeq" id="XP_006690658.1">
    <property type="nucleotide sequence ID" value="XM_006690595.1"/>
</dbReference>
<dbReference type="InterPro" id="IPR004143">
    <property type="entry name" value="BPL_LPL_catalytic"/>
</dbReference>
<dbReference type="eggNOG" id="KOG0325">
    <property type="taxonomic scope" value="Eukaryota"/>
</dbReference>
<dbReference type="Proteomes" id="UP000008066">
    <property type="component" value="Unassembled WGS sequence"/>
</dbReference>
<accession>G0RYY8</accession>
<organism evidence="4">
    <name type="scientific">Chaetomium thermophilum (strain DSM 1495 / CBS 144.50 / IMI 039719)</name>
    <name type="common">Thermochaetoides thermophila</name>
    <dbReference type="NCBI Taxonomy" id="759272"/>
    <lineage>
        <taxon>Eukaryota</taxon>
        <taxon>Fungi</taxon>
        <taxon>Dikarya</taxon>
        <taxon>Ascomycota</taxon>
        <taxon>Pezizomycotina</taxon>
        <taxon>Sordariomycetes</taxon>
        <taxon>Sordariomycetidae</taxon>
        <taxon>Sordariales</taxon>
        <taxon>Chaetomiaceae</taxon>
        <taxon>Thermochaetoides</taxon>
    </lineage>
</organism>
<keyword evidence="3" id="KW-0436">Ligase</keyword>
<dbReference type="OrthoDB" id="19908at2759"/>
<evidence type="ECO:0000259" key="2">
    <source>
        <dbReference type="PROSITE" id="PS51733"/>
    </source>
</evidence>
<dbReference type="HOGENOM" id="CLU_035168_0_2_1"/>
<dbReference type="PANTHER" id="PTHR10993:SF7">
    <property type="entry name" value="LIPOYLTRANSFERASE 2, MITOCHONDRIAL-RELATED"/>
    <property type="match status" value="1"/>
</dbReference>
<dbReference type="InterPro" id="IPR045864">
    <property type="entry name" value="aa-tRNA-synth_II/BPL/LPL"/>
</dbReference>
<dbReference type="Pfam" id="PF21948">
    <property type="entry name" value="LplA-B_cat"/>
    <property type="match status" value="1"/>
</dbReference>
<evidence type="ECO:0000256" key="1">
    <source>
        <dbReference type="SAM" id="MobiDB-lite"/>
    </source>
</evidence>
<dbReference type="SUPFAM" id="SSF55681">
    <property type="entry name" value="Class II aaRS and biotin synthetases"/>
    <property type="match status" value="1"/>
</dbReference>
<dbReference type="EMBL" id="GL988032">
    <property type="protein sequence ID" value="EGS23416.1"/>
    <property type="molecule type" value="Genomic_DNA"/>
</dbReference>
<feature type="region of interest" description="Disordered" evidence="1">
    <location>
        <begin position="92"/>
        <end position="121"/>
    </location>
</feature>
<dbReference type="GO" id="GO:0009249">
    <property type="term" value="P:protein lipoylation"/>
    <property type="evidence" value="ECO:0007669"/>
    <property type="project" value="TreeGrafter"/>
</dbReference>
<feature type="domain" description="BPL/LPL catalytic" evidence="2">
    <location>
        <begin position="113"/>
        <end position="325"/>
    </location>
</feature>
<sequence length="467" mass="52810">MRLRHIHLPSRYSHWPPYSLACRVQSYLRRALLDWKDIPSVAPSKPAPPPDPSPESEEVSLPPPPDGLTPESAPAWEQLITSAEEEYRLKAQQKAERLKPKPKPWPEVHGKPPPPPPTVISFTPRPVYTLGRRQHDTPLSLDEVQRLKQPLFCPPWTVNPKQHGNPAWEVPDIVRVPRGGLMTYHGPGQIVLWPVMDLKGPGHSHFTVRCYARLLENTTIGLLKKLWDVEAITTEDPGVWVKSPRFVSGRPRVDGSRPELAKIAALGVHLRRNVTGLGTALNVRFWSARDISRHLRTTLNQHPPSDQPVDLNLLYDPWSRFTPCGLENKAVTSLRGTLYPPDTIRAGLLKGGYDTAADHAERNVAIAWCDEFAMRIGLPDINVETVDMQEVVRMLGFLVGEAEEKLEKGDWMGAVPVEGMGEEGWDEEKVKEMVERERRYVTRFEGIYLGRGWLPDEAPRTPKVMYN</sequence>
<dbReference type="GeneID" id="18254143"/>
<feature type="region of interest" description="Disordered" evidence="1">
    <location>
        <begin position="39"/>
        <end position="74"/>
    </location>
</feature>
<keyword evidence="4" id="KW-1185">Reference proteome</keyword>
<dbReference type="STRING" id="759272.G0RYY8"/>
<dbReference type="KEGG" id="cthr:CTHT_0001050"/>
<dbReference type="Gene3D" id="3.30.930.10">
    <property type="entry name" value="Bira Bifunctional Protein, Domain 2"/>
    <property type="match status" value="1"/>
</dbReference>
<reference evidence="3 4" key="1">
    <citation type="journal article" date="2011" name="Cell">
        <title>Insight into structure and assembly of the nuclear pore complex by utilizing the genome of a eukaryotic thermophile.</title>
        <authorList>
            <person name="Amlacher S."/>
            <person name="Sarges P."/>
            <person name="Flemming D."/>
            <person name="van Noort V."/>
            <person name="Kunze R."/>
            <person name="Devos D.P."/>
            <person name="Arumugam M."/>
            <person name="Bork P."/>
            <person name="Hurt E."/>
        </authorList>
    </citation>
    <scope>NUCLEOTIDE SEQUENCE [LARGE SCALE GENOMIC DNA]</scope>
    <source>
        <strain evidence="4">DSM 1495 / CBS 144.50 / IMI 039719</strain>
    </source>
</reference>
<dbReference type="GO" id="GO:0016874">
    <property type="term" value="F:ligase activity"/>
    <property type="evidence" value="ECO:0007669"/>
    <property type="project" value="UniProtKB-KW"/>
</dbReference>
<evidence type="ECO:0000313" key="4">
    <source>
        <dbReference type="Proteomes" id="UP000008066"/>
    </source>
</evidence>
<evidence type="ECO:0000313" key="3">
    <source>
        <dbReference type="EMBL" id="EGS23416.1"/>
    </source>
</evidence>
<gene>
    <name evidence="3" type="ORF">CTHT_0001050</name>
</gene>
<dbReference type="PROSITE" id="PS51733">
    <property type="entry name" value="BPL_LPL_CATALYTIC"/>
    <property type="match status" value="1"/>
</dbReference>
<feature type="compositionally biased region" description="Basic and acidic residues" evidence="1">
    <location>
        <begin position="92"/>
        <end position="110"/>
    </location>
</feature>
<protein>
    <submittedName>
        <fullName evidence="3">Lipoate-protein ligase-like protein</fullName>
    </submittedName>
</protein>
<dbReference type="AlphaFoldDB" id="G0RYY8"/>
<proteinExistence type="predicted"/>
<name>G0RYY8_CHATD</name>
<dbReference type="GO" id="GO:0033819">
    <property type="term" value="F:lipoyl(octanoyl) transferase activity"/>
    <property type="evidence" value="ECO:0007669"/>
    <property type="project" value="TreeGrafter"/>
</dbReference>